<dbReference type="OrthoDB" id="5775138at2759"/>
<feature type="chain" id="PRO_5036848494" description="C-type lectin domain-containing protein" evidence="1">
    <location>
        <begin position="23"/>
        <end position="317"/>
    </location>
</feature>
<dbReference type="InterPro" id="IPR016187">
    <property type="entry name" value="CTDL_fold"/>
</dbReference>
<dbReference type="PANTHER" id="PTHR45710:SF26">
    <property type="entry name" value="RH26557P"/>
    <property type="match status" value="1"/>
</dbReference>
<name>A0A914AYK4_PATMI</name>
<dbReference type="InterPro" id="IPR050828">
    <property type="entry name" value="C-type_lectin/matrix_domain"/>
</dbReference>
<feature type="signal peptide" evidence="1">
    <location>
        <begin position="1"/>
        <end position="22"/>
    </location>
</feature>
<dbReference type="InterPro" id="IPR016186">
    <property type="entry name" value="C-type_lectin-like/link_sf"/>
</dbReference>
<organism evidence="3 4">
    <name type="scientific">Patiria miniata</name>
    <name type="common">Bat star</name>
    <name type="synonym">Asterina miniata</name>
    <dbReference type="NCBI Taxonomy" id="46514"/>
    <lineage>
        <taxon>Eukaryota</taxon>
        <taxon>Metazoa</taxon>
        <taxon>Echinodermata</taxon>
        <taxon>Eleutherozoa</taxon>
        <taxon>Asterozoa</taxon>
        <taxon>Asteroidea</taxon>
        <taxon>Valvatacea</taxon>
        <taxon>Valvatida</taxon>
        <taxon>Asterinidae</taxon>
        <taxon>Patiria</taxon>
    </lineage>
</organism>
<evidence type="ECO:0000313" key="3">
    <source>
        <dbReference type="EnsemblMetazoa" id="XP_038068782.1"/>
    </source>
</evidence>
<dbReference type="PROSITE" id="PS50041">
    <property type="entry name" value="C_TYPE_LECTIN_2"/>
    <property type="match status" value="1"/>
</dbReference>
<accession>A0A914AYK4</accession>
<sequence>MGILGLCGFLVAVKLIATLVSAANDACPENWQKFADRCYISNEIMYDYDYLHMIYPPGTNHVGLAWEEASQACQGAQASLLILNSREEWLNISDYMGEYSYSWLGCQSTAGEEFVCGNETFYSLKIRGHYTGFWSWEVEPGPPTSTQTETCVRLATSKYGSEAQMVESDCTTVSAYICERPLEAIDVQPGAAHTSPLLGRLTTEPAASLTESGQEIPTPEQDVVVCPIIQEPINGFARPYEYEWLIPRRDPCTCTKLRIGGVNVHRAARPYRAARVPTLVQGENAEEIRDALGCVDVVVKPELVIDPLYDISPGSDK</sequence>
<evidence type="ECO:0000256" key="1">
    <source>
        <dbReference type="SAM" id="SignalP"/>
    </source>
</evidence>
<dbReference type="PANTHER" id="PTHR45710">
    <property type="entry name" value="C-TYPE LECTIN DOMAIN-CONTAINING PROTEIN 180"/>
    <property type="match status" value="1"/>
</dbReference>
<dbReference type="RefSeq" id="XP_038068782.1">
    <property type="nucleotide sequence ID" value="XM_038212854.1"/>
</dbReference>
<protein>
    <recommendedName>
        <fullName evidence="2">C-type lectin domain-containing protein</fullName>
    </recommendedName>
</protein>
<dbReference type="CDD" id="cd00037">
    <property type="entry name" value="CLECT"/>
    <property type="match status" value="1"/>
</dbReference>
<evidence type="ECO:0000313" key="4">
    <source>
        <dbReference type="Proteomes" id="UP000887568"/>
    </source>
</evidence>
<dbReference type="EnsemblMetazoa" id="XM_038212854.1">
    <property type="protein sequence ID" value="XP_038068782.1"/>
    <property type="gene ID" value="LOC119738114"/>
</dbReference>
<keyword evidence="4" id="KW-1185">Reference proteome</keyword>
<dbReference type="GeneID" id="119738114"/>
<dbReference type="InterPro" id="IPR001304">
    <property type="entry name" value="C-type_lectin-like"/>
</dbReference>
<dbReference type="Pfam" id="PF00059">
    <property type="entry name" value="Lectin_C"/>
    <property type="match status" value="1"/>
</dbReference>
<proteinExistence type="predicted"/>
<dbReference type="Proteomes" id="UP000887568">
    <property type="component" value="Unplaced"/>
</dbReference>
<dbReference type="SMART" id="SM00034">
    <property type="entry name" value="CLECT"/>
    <property type="match status" value="1"/>
</dbReference>
<dbReference type="SUPFAM" id="SSF56436">
    <property type="entry name" value="C-type lectin-like"/>
    <property type="match status" value="1"/>
</dbReference>
<evidence type="ECO:0000259" key="2">
    <source>
        <dbReference type="PROSITE" id="PS50041"/>
    </source>
</evidence>
<reference evidence="3" key="1">
    <citation type="submission" date="2022-11" db="UniProtKB">
        <authorList>
            <consortium name="EnsemblMetazoa"/>
        </authorList>
    </citation>
    <scope>IDENTIFICATION</scope>
</reference>
<feature type="domain" description="C-type lectin" evidence="2">
    <location>
        <begin position="66"/>
        <end position="179"/>
    </location>
</feature>
<dbReference type="AlphaFoldDB" id="A0A914AYK4"/>
<dbReference type="Gene3D" id="3.10.100.10">
    <property type="entry name" value="Mannose-Binding Protein A, subunit A"/>
    <property type="match status" value="1"/>
</dbReference>
<keyword evidence="1" id="KW-0732">Signal</keyword>